<feature type="compositionally biased region" description="Basic and acidic residues" evidence="1">
    <location>
        <begin position="256"/>
        <end position="267"/>
    </location>
</feature>
<comment type="caution">
    <text evidence="3">The sequence shown here is derived from an EMBL/GenBank/DDBJ whole genome shotgun (WGS) entry which is preliminary data.</text>
</comment>
<feature type="region of interest" description="Disordered" evidence="1">
    <location>
        <begin position="237"/>
        <end position="276"/>
    </location>
</feature>
<protein>
    <recommendedName>
        <fullName evidence="2">2EXR domain-containing protein</fullName>
    </recommendedName>
</protein>
<feature type="compositionally biased region" description="Acidic residues" evidence="1">
    <location>
        <begin position="185"/>
        <end position="199"/>
    </location>
</feature>
<dbReference type="AlphaFoldDB" id="A0A1E1L0K0"/>
<dbReference type="EMBL" id="FJUW01000030">
    <property type="protein sequence ID" value="CZT04034.1"/>
    <property type="molecule type" value="Genomic_DNA"/>
</dbReference>
<evidence type="ECO:0000256" key="1">
    <source>
        <dbReference type="SAM" id="MobiDB-lite"/>
    </source>
</evidence>
<evidence type="ECO:0000313" key="3">
    <source>
        <dbReference type="EMBL" id="CZT04034.1"/>
    </source>
</evidence>
<name>A0A1E1L0K0_9HELO</name>
<feature type="domain" description="2EXR" evidence="2">
    <location>
        <begin position="5"/>
        <end position="98"/>
    </location>
</feature>
<keyword evidence="4" id="KW-1185">Reference proteome</keyword>
<sequence>MATSFQNFAKLPYELRHMIWENALPSNDFKAMQYFLTGLEHLILSHPRDVFYGRPPSKFDGSRIADFMRRHASPYAALSGCLESRTFALKHLGKLLCRQKHLYMWLINPQYPFSDPGLVVSEKEGKLFYRLTPTIGQSVFERTEKGSGEFSHMRKDHDQGEYEERQIDEEMVLWENETYTTDLEDEEIFPWDDESDSEDSVASLSTTDPVSPPYDITEGVREQEAWDARSTDICRLLQTQKAGTIPQDTRPRPGARKREQDDRDDCHYQSSCKRRK</sequence>
<gene>
    <name evidence="3" type="ORF">RCO7_05640</name>
</gene>
<organism evidence="3 4">
    <name type="scientific">Rhynchosporium graminicola</name>
    <dbReference type="NCBI Taxonomy" id="2792576"/>
    <lineage>
        <taxon>Eukaryota</taxon>
        <taxon>Fungi</taxon>
        <taxon>Dikarya</taxon>
        <taxon>Ascomycota</taxon>
        <taxon>Pezizomycotina</taxon>
        <taxon>Leotiomycetes</taxon>
        <taxon>Helotiales</taxon>
        <taxon>Ploettnerulaceae</taxon>
        <taxon>Rhynchosporium</taxon>
    </lineage>
</organism>
<dbReference type="InterPro" id="IPR045518">
    <property type="entry name" value="2EXR"/>
</dbReference>
<feature type="region of interest" description="Disordered" evidence="1">
    <location>
        <begin position="185"/>
        <end position="216"/>
    </location>
</feature>
<accession>A0A1E1L0K0</accession>
<dbReference type="Pfam" id="PF20150">
    <property type="entry name" value="2EXR"/>
    <property type="match status" value="1"/>
</dbReference>
<evidence type="ECO:0000313" key="4">
    <source>
        <dbReference type="Proteomes" id="UP000178129"/>
    </source>
</evidence>
<reference evidence="4" key="1">
    <citation type="submission" date="2016-03" db="EMBL/GenBank/DDBJ databases">
        <authorList>
            <person name="Ploux O."/>
        </authorList>
    </citation>
    <scope>NUCLEOTIDE SEQUENCE [LARGE SCALE GENOMIC DNA]</scope>
    <source>
        <strain evidence="4">UK7</strain>
    </source>
</reference>
<proteinExistence type="predicted"/>
<dbReference type="Proteomes" id="UP000178129">
    <property type="component" value="Unassembled WGS sequence"/>
</dbReference>
<dbReference type="InParanoid" id="A0A1E1L0K0"/>
<evidence type="ECO:0000259" key="2">
    <source>
        <dbReference type="Pfam" id="PF20150"/>
    </source>
</evidence>